<proteinExistence type="predicted"/>
<dbReference type="OrthoDB" id="4395797at2759"/>
<evidence type="ECO:0000259" key="6">
    <source>
        <dbReference type="Pfam" id="PF00319"/>
    </source>
</evidence>
<evidence type="ECO:0000256" key="5">
    <source>
        <dbReference type="ARBA" id="ARBA00023242"/>
    </source>
</evidence>
<evidence type="ECO:0000313" key="8">
    <source>
        <dbReference type="Proteomes" id="UP000325579"/>
    </source>
</evidence>
<comment type="subcellular location">
    <subcellularLocation>
        <location evidence="1">Nucleus</location>
    </subcellularLocation>
</comment>
<dbReference type="InterPro" id="IPR036879">
    <property type="entry name" value="TF_MADSbox_sf"/>
</dbReference>
<dbReference type="GO" id="GO:0003677">
    <property type="term" value="F:DNA binding"/>
    <property type="evidence" value="ECO:0007669"/>
    <property type="project" value="UniProtKB-KW"/>
</dbReference>
<keyword evidence="8" id="KW-1185">Reference proteome</keyword>
<reference evidence="7 8" key="1">
    <citation type="submission" date="2019-04" db="EMBL/GenBank/DDBJ databases">
        <authorList>
            <consortium name="DOE Joint Genome Institute"/>
            <person name="Mondo S."/>
            <person name="Kjaerbolling I."/>
            <person name="Vesth T."/>
            <person name="Frisvad J.C."/>
            <person name="Nybo J.L."/>
            <person name="Theobald S."/>
            <person name="Kildgaard S."/>
            <person name="Isbrandt T."/>
            <person name="Kuo A."/>
            <person name="Sato A."/>
            <person name="Lyhne E.K."/>
            <person name="Kogle M.E."/>
            <person name="Wiebenga A."/>
            <person name="Kun R.S."/>
            <person name="Lubbers R.J."/>
            <person name="Makela M.R."/>
            <person name="Barry K."/>
            <person name="Chovatia M."/>
            <person name="Clum A."/>
            <person name="Daum C."/>
            <person name="Haridas S."/>
            <person name="He G."/>
            <person name="LaButti K."/>
            <person name="Lipzen A."/>
            <person name="Riley R."/>
            <person name="Salamov A."/>
            <person name="Simmons B.A."/>
            <person name="Magnuson J.K."/>
            <person name="Henrissat B."/>
            <person name="Mortensen U.H."/>
            <person name="Larsen T.O."/>
            <person name="Devries R.P."/>
            <person name="Grigoriev I.V."/>
            <person name="Machida M."/>
            <person name="Baker S.E."/>
            <person name="Andersen M.R."/>
            <person name="Cantor M.N."/>
            <person name="Hua S.X."/>
        </authorList>
    </citation>
    <scope>NUCLEOTIDE SEQUENCE [LARGE SCALE GENOMIC DNA]</scope>
    <source>
        <strain evidence="7 8">CBS 119388</strain>
    </source>
</reference>
<keyword evidence="5" id="KW-0539">Nucleus</keyword>
<sequence length="61" mass="6601">MGGPDPGRYERTTFRKRTGTLLSKAHELAARSGANVYVIIYHPRAIVVYNSVGDGVLASIP</sequence>
<accession>A0A5N7CUZ5</accession>
<evidence type="ECO:0000256" key="3">
    <source>
        <dbReference type="ARBA" id="ARBA00023125"/>
    </source>
</evidence>
<protein>
    <recommendedName>
        <fullName evidence="6">MADS-box domain-containing protein</fullName>
    </recommendedName>
</protein>
<dbReference type="AlphaFoldDB" id="A0A5N7CUZ5"/>
<dbReference type="GeneID" id="43668501"/>
<dbReference type="Proteomes" id="UP000325579">
    <property type="component" value="Unassembled WGS sequence"/>
</dbReference>
<dbReference type="InterPro" id="IPR002100">
    <property type="entry name" value="TF_MADSbox"/>
</dbReference>
<name>A0A5N7CUZ5_9EURO</name>
<gene>
    <name evidence="7" type="ORF">BDV37DRAFT_265622</name>
</gene>
<dbReference type="GO" id="GO:0005634">
    <property type="term" value="C:nucleus"/>
    <property type="evidence" value="ECO:0007669"/>
    <property type="project" value="UniProtKB-SubCell"/>
</dbReference>
<evidence type="ECO:0000256" key="1">
    <source>
        <dbReference type="ARBA" id="ARBA00004123"/>
    </source>
</evidence>
<dbReference type="Pfam" id="PF00319">
    <property type="entry name" value="SRF-TF"/>
    <property type="match status" value="1"/>
</dbReference>
<evidence type="ECO:0000256" key="2">
    <source>
        <dbReference type="ARBA" id="ARBA00023015"/>
    </source>
</evidence>
<organism evidence="7 8">
    <name type="scientific">Aspergillus pseudonomiae</name>
    <dbReference type="NCBI Taxonomy" id="1506151"/>
    <lineage>
        <taxon>Eukaryota</taxon>
        <taxon>Fungi</taxon>
        <taxon>Dikarya</taxon>
        <taxon>Ascomycota</taxon>
        <taxon>Pezizomycotina</taxon>
        <taxon>Eurotiomycetes</taxon>
        <taxon>Eurotiomycetidae</taxon>
        <taxon>Eurotiales</taxon>
        <taxon>Aspergillaceae</taxon>
        <taxon>Aspergillus</taxon>
        <taxon>Aspergillus subgen. Circumdati</taxon>
    </lineage>
</organism>
<dbReference type="EMBL" id="ML736895">
    <property type="protein sequence ID" value="KAE8397423.1"/>
    <property type="molecule type" value="Genomic_DNA"/>
</dbReference>
<dbReference type="Gene3D" id="3.40.1810.10">
    <property type="entry name" value="Transcription factor, MADS-box"/>
    <property type="match status" value="1"/>
</dbReference>
<dbReference type="SUPFAM" id="SSF55455">
    <property type="entry name" value="SRF-like"/>
    <property type="match status" value="1"/>
</dbReference>
<dbReference type="GO" id="GO:0045944">
    <property type="term" value="P:positive regulation of transcription by RNA polymerase II"/>
    <property type="evidence" value="ECO:0007669"/>
    <property type="project" value="UniProtKB-ARBA"/>
</dbReference>
<dbReference type="GO" id="GO:0046983">
    <property type="term" value="F:protein dimerization activity"/>
    <property type="evidence" value="ECO:0007669"/>
    <property type="project" value="InterPro"/>
</dbReference>
<keyword evidence="3" id="KW-0238">DNA-binding</keyword>
<evidence type="ECO:0000313" key="7">
    <source>
        <dbReference type="EMBL" id="KAE8397423.1"/>
    </source>
</evidence>
<evidence type="ECO:0000256" key="4">
    <source>
        <dbReference type="ARBA" id="ARBA00023163"/>
    </source>
</evidence>
<feature type="domain" description="MADS-box" evidence="6">
    <location>
        <begin position="11"/>
        <end position="44"/>
    </location>
</feature>
<keyword evidence="2" id="KW-0805">Transcription regulation</keyword>
<dbReference type="RefSeq" id="XP_031934742.1">
    <property type="nucleotide sequence ID" value="XM_032083810.1"/>
</dbReference>
<keyword evidence="4" id="KW-0804">Transcription</keyword>